<dbReference type="Pfam" id="PF03805">
    <property type="entry name" value="CLAG"/>
    <property type="match status" value="1"/>
</dbReference>
<dbReference type="EMBL" id="FMKD01000046">
    <property type="protein sequence ID" value="SCQ12796.1"/>
    <property type="molecule type" value="Genomic_DNA"/>
</dbReference>
<gene>
    <name evidence="2" type="ORF">PGABG01_0019100</name>
</gene>
<keyword evidence="3" id="KW-1185">Reference proteome</keyword>
<reference evidence="2" key="1">
    <citation type="submission" date="2016-09" db="EMBL/GenBank/DDBJ databases">
        <authorList>
            <consortium name="Pathogen Informatics"/>
            <person name="Sun Q."/>
            <person name="Inoue M."/>
        </authorList>
    </citation>
    <scope>NUCLEOTIDE SEQUENCE</scope>
</reference>
<organism evidence="2 3">
    <name type="scientific">Plasmodium gaboni</name>
    <dbReference type="NCBI Taxonomy" id="647221"/>
    <lineage>
        <taxon>Eukaryota</taxon>
        <taxon>Sar</taxon>
        <taxon>Alveolata</taxon>
        <taxon>Apicomplexa</taxon>
        <taxon>Aconoidasida</taxon>
        <taxon>Haemosporida</taxon>
        <taxon>Plasmodiidae</taxon>
        <taxon>Plasmodium</taxon>
        <taxon>Plasmodium (Laverania)</taxon>
    </lineage>
</organism>
<feature type="compositionally biased region" description="Acidic residues" evidence="1">
    <location>
        <begin position="42"/>
        <end position="51"/>
    </location>
</feature>
<name>A0ABY0KW97_9APIC</name>
<proteinExistence type="predicted"/>
<comment type="caution">
    <text evidence="2">The sequence shown here is derived from an EMBL/GenBank/DDBJ whole genome shotgun (WGS) entry which is preliminary data.</text>
</comment>
<dbReference type="InterPro" id="IPR005553">
    <property type="entry name" value="CLAG"/>
</dbReference>
<evidence type="ECO:0000313" key="2">
    <source>
        <dbReference type="EMBL" id="SCQ12796.1"/>
    </source>
</evidence>
<sequence length="1077" mass="127004">MVRQLDEEDIFNMLEEINENENNEDNENNGYNDNNQNNNDNENNDGIDNDEDILNNGFFGSSFNNNNISNISEGGNDSIQLGSNSFFFDRNNNVNRVLVNVDENNLPISSLNGTNHIFGVPNNINMDSLVQTILLASSLIINASARAITTNNRNTRRSTNILTSDGEDTMEEVIDDGMEEIDLNDDSDYIHIENPLDEYENMEYELLHGVSDSTNLSRYNGIVNDNFSFVDEEDLIIFDDDATLETQSLIADEHPLSEIGEGEELFADIDEFSSANESTPRDNVVYIRGDIVLGDNEIIIENGEIIYNNNRELFEDIPEMLETTDILQDRDQVFEYNISVENQNTTNDNSYNFNAPQENTVANYNLSRFLQGYGTYTPPTQHNVSIHSDGHSLTTDNNLFNYVNSSYIRENSLYPAIGHFITLKLALRNYRKYFEIGNLKYLNWQSILKFNQSDRFKVLDLICDESSLYEGQMKRREQYLKNNIFSTSEECSVLEFLIHHINKYQMELYGNVHKLSLNIQVLLENKHLKEKFLQFMCRSRKECNIYESERFKQEQEKGVEFHDNNNYKFSQENVPASKVVDPFNLFTNYFYFIKYYSVFNSDHIIYMHLLNFVGILNGNNDAYVSSLYLPGYYNAIQLSYKDPVGLKDLYQNLVKCVEKCYMRNRKNRSFSHRIASIFRHKKFDSSKCSICEGTLLYINNQSQDKISMAQKFYIYVTKILKVNNISSFITNMNIYEDYSNFLMHDLNWYTFLFLFRMTTYKDIPNYSISNAMYLSIKDEDDTKRTMVTFHWIPSTIKRMHNHRIKKYVSIYLLEELEKLIDNKLIEKVKKCIRFLVHLNAFLQLDFFNYLNETPANLQHPFPLSMMVEARFKDWFIQYLTGFFFINYDDSNTRYNMPENMKRGTFIPPKYSKWNIHLKRFIDDAFFMYFNQKHALTLFKYHNPYNISNKIMLMRDTYELYTKNYDQLIFGADIMLLRKTFSCTPMSSKVWDRVKYFFHNIIGNPLNYYKHGLIYAYTLNKAMLKEVVNDFFVIYKMNKDIFSGTSFLQTVYLLFKKIQATYFSHRRNDDVVRKKIKK</sequence>
<feature type="region of interest" description="Disordered" evidence="1">
    <location>
        <begin position="20"/>
        <end position="51"/>
    </location>
</feature>
<accession>A0ABY0KW97</accession>
<evidence type="ECO:0000313" key="3">
    <source>
        <dbReference type="Proteomes" id="UP000831156"/>
    </source>
</evidence>
<evidence type="ECO:0000256" key="1">
    <source>
        <dbReference type="SAM" id="MobiDB-lite"/>
    </source>
</evidence>
<protein>
    <submittedName>
        <fullName evidence="2">Cytoadherence linked asexual protein 9, putative</fullName>
    </submittedName>
</protein>
<dbReference type="Proteomes" id="UP000831156">
    <property type="component" value="Unassembled WGS sequence"/>
</dbReference>
<feature type="compositionally biased region" description="Low complexity" evidence="1">
    <location>
        <begin position="28"/>
        <end position="41"/>
    </location>
</feature>